<dbReference type="AlphaFoldDB" id="T0YGN6"/>
<evidence type="ECO:0000256" key="3">
    <source>
        <dbReference type="ARBA" id="ARBA00022777"/>
    </source>
</evidence>
<reference evidence="6" key="1">
    <citation type="submission" date="2013-08" db="EMBL/GenBank/DDBJ databases">
        <authorList>
            <person name="Mendez C."/>
            <person name="Richter M."/>
            <person name="Ferrer M."/>
            <person name="Sanchez J."/>
        </authorList>
    </citation>
    <scope>NUCLEOTIDE SEQUENCE</scope>
</reference>
<dbReference type="PANTHER" id="PTHR10457:SF7">
    <property type="entry name" value="GALACTOKINASE-RELATED"/>
    <property type="match status" value="1"/>
</dbReference>
<evidence type="ECO:0000256" key="2">
    <source>
        <dbReference type="ARBA" id="ARBA00022741"/>
    </source>
</evidence>
<dbReference type="GO" id="GO:0006012">
    <property type="term" value="P:galactose metabolic process"/>
    <property type="evidence" value="ECO:0007669"/>
    <property type="project" value="TreeGrafter"/>
</dbReference>
<dbReference type="GO" id="GO:0004335">
    <property type="term" value="F:galactokinase activity"/>
    <property type="evidence" value="ECO:0007669"/>
    <property type="project" value="TreeGrafter"/>
</dbReference>
<evidence type="ECO:0000313" key="6">
    <source>
        <dbReference type="EMBL" id="EQD34601.1"/>
    </source>
</evidence>
<name>T0YGN6_9ZZZZ</name>
<keyword evidence="1 6" id="KW-0808">Transferase</keyword>
<dbReference type="PROSITE" id="PS00627">
    <property type="entry name" value="GHMP_KINASES_ATP"/>
    <property type="match status" value="1"/>
</dbReference>
<dbReference type="InterPro" id="IPR006204">
    <property type="entry name" value="GHMP_kinase_N_dom"/>
</dbReference>
<dbReference type="EMBL" id="AUZY01011439">
    <property type="protein sequence ID" value="EQD34601.1"/>
    <property type="molecule type" value="Genomic_DNA"/>
</dbReference>
<keyword evidence="3 6" id="KW-0418">Kinase</keyword>
<dbReference type="InterPro" id="IPR020568">
    <property type="entry name" value="Ribosomal_Su5_D2-typ_SF"/>
</dbReference>
<dbReference type="GO" id="GO:0005829">
    <property type="term" value="C:cytosol"/>
    <property type="evidence" value="ECO:0007669"/>
    <property type="project" value="TreeGrafter"/>
</dbReference>
<dbReference type="SUPFAM" id="SSF54211">
    <property type="entry name" value="Ribosomal protein S5 domain 2-like"/>
    <property type="match status" value="1"/>
</dbReference>
<dbReference type="InterPro" id="IPR001174">
    <property type="entry name" value="HddA/FKP"/>
</dbReference>
<dbReference type="InterPro" id="IPR006203">
    <property type="entry name" value="GHMP_knse_ATP-bd_CS"/>
</dbReference>
<keyword evidence="2" id="KW-0547">Nucleotide-binding</keyword>
<proteinExistence type="predicted"/>
<evidence type="ECO:0000256" key="1">
    <source>
        <dbReference type="ARBA" id="ARBA00022679"/>
    </source>
</evidence>
<reference evidence="6" key="2">
    <citation type="journal article" date="2014" name="ISME J.">
        <title>Microbial stratification in low pH oxic and suboxic macroscopic growths along an acid mine drainage.</title>
        <authorList>
            <person name="Mendez-Garcia C."/>
            <person name="Mesa V."/>
            <person name="Sprenger R.R."/>
            <person name="Richter M."/>
            <person name="Diez M.S."/>
            <person name="Solano J."/>
            <person name="Bargiela R."/>
            <person name="Golyshina O.V."/>
            <person name="Manteca A."/>
            <person name="Ramos J.L."/>
            <person name="Gallego J.R."/>
            <person name="Llorente I."/>
            <person name="Martins Dos Santos V.A."/>
            <person name="Jensen O.N."/>
            <person name="Pelaez A.I."/>
            <person name="Sanchez J."/>
            <person name="Ferrer M."/>
        </authorList>
    </citation>
    <scope>NUCLEOTIDE SEQUENCE</scope>
</reference>
<accession>T0YGN6</accession>
<dbReference type="PRINTS" id="PR00960">
    <property type="entry name" value="LMBPPROTEIN"/>
</dbReference>
<dbReference type="GO" id="GO:0005524">
    <property type="term" value="F:ATP binding"/>
    <property type="evidence" value="ECO:0007669"/>
    <property type="project" value="UniProtKB-KW"/>
</dbReference>
<dbReference type="EC" id="2.7.-.-" evidence="6"/>
<organism evidence="6">
    <name type="scientific">mine drainage metagenome</name>
    <dbReference type="NCBI Taxonomy" id="410659"/>
    <lineage>
        <taxon>unclassified sequences</taxon>
        <taxon>metagenomes</taxon>
        <taxon>ecological metagenomes</taxon>
    </lineage>
</organism>
<sequence>MVNAAIDRGVTVKYKFDQEPLEISSRDFFRSTVVGKKTSRKGIQEKLADLFVDFGINSGRLLINSDVPPGSGLGSSSSLILAALSTIHSIRGESVAREDLAAEAYRLEREYFGITLGKQDPYAIAFGGFKYMEFKGEKFELSYFATSPMFDLEMQSSMLLVYTGKTRESSRILREQVSKS</sequence>
<dbReference type="Pfam" id="PF00288">
    <property type="entry name" value="GHMP_kinases_N"/>
    <property type="match status" value="1"/>
</dbReference>
<dbReference type="Gene3D" id="3.30.230.120">
    <property type="match status" value="1"/>
</dbReference>
<feature type="non-terminal residue" evidence="6">
    <location>
        <position position="180"/>
    </location>
</feature>
<comment type="caution">
    <text evidence="6">The sequence shown here is derived from an EMBL/GenBank/DDBJ whole genome shotgun (WGS) entry which is preliminary data.</text>
</comment>
<gene>
    <name evidence="6" type="ORF">B1B_17128</name>
</gene>
<feature type="domain" description="GHMP kinase N-terminal" evidence="5">
    <location>
        <begin position="54"/>
        <end position="128"/>
    </location>
</feature>
<evidence type="ECO:0000259" key="5">
    <source>
        <dbReference type="Pfam" id="PF00288"/>
    </source>
</evidence>
<protein>
    <submittedName>
        <fullName evidence="6">GHMP kinase domain protein</fullName>
        <ecNumber evidence="6">2.7.-.-</ecNumber>
    </submittedName>
</protein>
<keyword evidence="4" id="KW-0067">ATP-binding</keyword>
<evidence type="ECO:0000256" key="4">
    <source>
        <dbReference type="ARBA" id="ARBA00022840"/>
    </source>
</evidence>
<dbReference type="PANTHER" id="PTHR10457">
    <property type="entry name" value="MEVALONATE KINASE/GALACTOKINASE"/>
    <property type="match status" value="1"/>
</dbReference>